<evidence type="ECO:0000313" key="2">
    <source>
        <dbReference type="Proteomes" id="UP000597444"/>
    </source>
</evidence>
<dbReference type="EMBL" id="BNJK01000003">
    <property type="protein sequence ID" value="GHP00686.1"/>
    <property type="molecule type" value="Genomic_DNA"/>
</dbReference>
<reference evidence="1" key="1">
    <citation type="submission" date="2020-10" db="EMBL/GenBank/DDBJ databases">
        <title>Taxonomic study of unclassified bacteria belonging to the class Ktedonobacteria.</title>
        <authorList>
            <person name="Yabe S."/>
            <person name="Wang C.M."/>
            <person name="Zheng Y."/>
            <person name="Sakai Y."/>
            <person name="Cavaletti L."/>
            <person name="Monciardini P."/>
            <person name="Donadio S."/>
        </authorList>
    </citation>
    <scope>NUCLEOTIDE SEQUENCE</scope>
    <source>
        <strain evidence="1">ID150040</strain>
    </source>
</reference>
<name>A0A8J3IY90_9CHLR</name>
<sequence>MAKKSKAGPVCEYGTVNAFLNAVSERAQATILLAPVHRPIGNAVQAGALLTSQIPDDYPCVHLCVILAVEAVLVGERGRVTYPYRQAQPDRQVRQKIRDLQQELLTVLLHTLQHDPRGAHVRSDAFYQVPEIQTWNRQALAGFPVTYQDGHWIASADRPEMPF</sequence>
<keyword evidence="2" id="KW-1185">Reference proteome</keyword>
<protein>
    <submittedName>
        <fullName evidence="1">Uncharacterized protein</fullName>
    </submittedName>
</protein>
<dbReference type="Proteomes" id="UP000597444">
    <property type="component" value="Unassembled WGS sequence"/>
</dbReference>
<organism evidence="1 2">
    <name type="scientific">Reticulibacter mediterranei</name>
    <dbReference type="NCBI Taxonomy" id="2778369"/>
    <lineage>
        <taxon>Bacteria</taxon>
        <taxon>Bacillati</taxon>
        <taxon>Chloroflexota</taxon>
        <taxon>Ktedonobacteria</taxon>
        <taxon>Ktedonobacterales</taxon>
        <taxon>Reticulibacteraceae</taxon>
        <taxon>Reticulibacter</taxon>
    </lineage>
</organism>
<dbReference type="RefSeq" id="WP_220211274.1">
    <property type="nucleotide sequence ID" value="NZ_BNJK01000003.1"/>
</dbReference>
<evidence type="ECO:0000313" key="1">
    <source>
        <dbReference type="EMBL" id="GHP00686.1"/>
    </source>
</evidence>
<comment type="caution">
    <text evidence="1">The sequence shown here is derived from an EMBL/GenBank/DDBJ whole genome shotgun (WGS) entry which is preliminary data.</text>
</comment>
<dbReference type="AlphaFoldDB" id="A0A8J3IY90"/>
<proteinExistence type="predicted"/>
<gene>
    <name evidence="1" type="ORF">KSF_107330</name>
</gene>
<accession>A0A8J3IY90</accession>